<keyword evidence="2" id="KW-1185">Reference proteome</keyword>
<dbReference type="AlphaFoldDB" id="A0AAE4B5J2"/>
<organism evidence="1 2">
    <name type="scientific">Marimonas arenosa</name>
    <dbReference type="NCBI Taxonomy" id="1795305"/>
    <lineage>
        <taxon>Bacteria</taxon>
        <taxon>Pseudomonadati</taxon>
        <taxon>Pseudomonadota</taxon>
        <taxon>Alphaproteobacteria</taxon>
        <taxon>Rhodobacterales</taxon>
        <taxon>Paracoccaceae</taxon>
        <taxon>Marimonas</taxon>
    </lineage>
</organism>
<dbReference type="EMBL" id="JANHAX010000004">
    <property type="protein sequence ID" value="MDQ2091222.1"/>
    <property type="molecule type" value="Genomic_DNA"/>
</dbReference>
<evidence type="ECO:0000313" key="2">
    <source>
        <dbReference type="Proteomes" id="UP001226762"/>
    </source>
</evidence>
<dbReference type="RefSeq" id="WP_306736507.1">
    <property type="nucleotide sequence ID" value="NZ_JANHAX010000004.1"/>
</dbReference>
<sequence length="110" mass="11658">MALFMWMAKYTPEAVKAIAESGSNREDVARATVEAAGGKLLGFYGLVGQDYHVALLCDMPGIGEYVGVVLAASLGGAIADFKSIPMYDMAEATKVWDTYAKVKSTYAPPG</sequence>
<reference evidence="1" key="1">
    <citation type="submission" date="2022-07" db="EMBL/GenBank/DDBJ databases">
        <authorList>
            <person name="Otstavnykh N."/>
            <person name="Isaeva M."/>
            <person name="Bystritskaya E."/>
        </authorList>
    </citation>
    <scope>NUCLEOTIDE SEQUENCE</scope>
    <source>
        <strain evidence="1">KCTC 52189</strain>
    </source>
</reference>
<protein>
    <submittedName>
        <fullName evidence="1">GYD domain-containing protein</fullName>
    </submittedName>
</protein>
<reference evidence="1" key="2">
    <citation type="submission" date="2023-02" db="EMBL/GenBank/DDBJ databases">
        <title>'Rhodoalgimonas zhirmunskyi' gen. nov., isolated from a red alga.</title>
        <authorList>
            <person name="Nedashkovskaya O.I."/>
            <person name="Otstavnykh N.Y."/>
            <person name="Bystritskaya E.P."/>
            <person name="Balabanova L.A."/>
            <person name="Isaeva M.P."/>
        </authorList>
    </citation>
    <scope>NUCLEOTIDE SEQUENCE</scope>
    <source>
        <strain evidence="1">KCTC 52189</strain>
    </source>
</reference>
<evidence type="ECO:0000313" key="1">
    <source>
        <dbReference type="EMBL" id="MDQ2091222.1"/>
    </source>
</evidence>
<comment type="caution">
    <text evidence="1">The sequence shown here is derived from an EMBL/GenBank/DDBJ whole genome shotgun (WGS) entry which is preliminary data.</text>
</comment>
<dbReference type="Pfam" id="PF08734">
    <property type="entry name" value="GYD"/>
    <property type="match status" value="1"/>
</dbReference>
<name>A0AAE4B5J2_9RHOB</name>
<accession>A0AAE4B5J2</accession>
<gene>
    <name evidence="1" type="ORF">NO357_15065</name>
</gene>
<proteinExistence type="predicted"/>
<dbReference type="InterPro" id="IPR014845">
    <property type="entry name" value="GYD/TTHA1554"/>
</dbReference>
<dbReference type="Proteomes" id="UP001226762">
    <property type="component" value="Unassembled WGS sequence"/>
</dbReference>